<comment type="subcellular location">
    <subcellularLocation>
        <location evidence="1 11">Cell outer membrane</location>
        <topology evidence="1 11">Multi-pass membrane protein</topology>
    </subcellularLocation>
</comment>
<dbReference type="AlphaFoldDB" id="A0A239I7Q3"/>
<evidence type="ECO:0000256" key="10">
    <source>
        <dbReference type="ARBA" id="ARBA00023237"/>
    </source>
</evidence>
<feature type="signal peptide" evidence="14">
    <location>
        <begin position="1"/>
        <end position="25"/>
    </location>
</feature>
<keyword evidence="18" id="KW-1185">Reference proteome</keyword>
<dbReference type="Gene3D" id="2.40.170.20">
    <property type="entry name" value="TonB-dependent receptor, beta-barrel domain"/>
    <property type="match status" value="1"/>
</dbReference>
<keyword evidence="8 12" id="KW-0798">TonB box</keyword>
<name>A0A239I7Q3_9SPHN</name>
<dbReference type="InterPro" id="IPR000531">
    <property type="entry name" value="Beta-barrel_TonB"/>
</dbReference>
<evidence type="ECO:0000256" key="9">
    <source>
        <dbReference type="ARBA" id="ARBA00023136"/>
    </source>
</evidence>
<keyword evidence="9 11" id="KW-0472">Membrane</keyword>
<evidence type="ECO:0000256" key="3">
    <source>
        <dbReference type="ARBA" id="ARBA00022452"/>
    </source>
</evidence>
<keyword evidence="4" id="KW-0410">Iron transport</keyword>
<dbReference type="Pfam" id="PF07715">
    <property type="entry name" value="Plug"/>
    <property type="match status" value="1"/>
</dbReference>
<keyword evidence="2 11" id="KW-0813">Transport</keyword>
<dbReference type="RefSeq" id="WP_089216011.1">
    <property type="nucleotide sequence ID" value="NZ_CP076394.1"/>
</dbReference>
<dbReference type="EMBL" id="FZPA01000007">
    <property type="protein sequence ID" value="SNS89412.1"/>
    <property type="molecule type" value="Genomic_DNA"/>
</dbReference>
<dbReference type="InterPro" id="IPR012910">
    <property type="entry name" value="Plug_dom"/>
</dbReference>
<accession>A0A239I7Q3</accession>
<evidence type="ECO:0000256" key="4">
    <source>
        <dbReference type="ARBA" id="ARBA00022496"/>
    </source>
</evidence>
<evidence type="ECO:0000256" key="12">
    <source>
        <dbReference type="RuleBase" id="RU003357"/>
    </source>
</evidence>
<dbReference type="Proteomes" id="UP000198339">
    <property type="component" value="Unassembled WGS sequence"/>
</dbReference>
<evidence type="ECO:0000256" key="2">
    <source>
        <dbReference type="ARBA" id="ARBA00022448"/>
    </source>
</evidence>
<evidence type="ECO:0000256" key="1">
    <source>
        <dbReference type="ARBA" id="ARBA00004571"/>
    </source>
</evidence>
<keyword evidence="14" id="KW-0732">Signal</keyword>
<evidence type="ECO:0000256" key="6">
    <source>
        <dbReference type="ARBA" id="ARBA00023004"/>
    </source>
</evidence>
<evidence type="ECO:0000256" key="11">
    <source>
        <dbReference type="PROSITE-ProRule" id="PRU01360"/>
    </source>
</evidence>
<evidence type="ECO:0000256" key="8">
    <source>
        <dbReference type="ARBA" id="ARBA00023077"/>
    </source>
</evidence>
<protein>
    <submittedName>
        <fullName evidence="17">Outer membrane receptor proteins, mostly Fe transport</fullName>
    </submittedName>
</protein>
<evidence type="ECO:0000259" key="16">
    <source>
        <dbReference type="Pfam" id="PF07715"/>
    </source>
</evidence>
<evidence type="ECO:0000256" key="5">
    <source>
        <dbReference type="ARBA" id="ARBA00022692"/>
    </source>
</evidence>
<evidence type="ECO:0000259" key="15">
    <source>
        <dbReference type="Pfam" id="PF00593"/>
    </source>
</evidence>
<dbReference type="PANTHER" id="PTHR32552">
    <property type="entry name" value="FERRICHROME IRON RECEPTOR-RELATED"/>
    <property type="match status" value="1"/>
</dbReference>
<keyword evidence="17" id="KW-0675">Receptor</keyword>
<gene>
    <name evidence="17" type="ORF">SAMN06295955_10766</name>
</gene>
<sequence>MMKASFAVLTAGVSVLAVWSSAAMAETAMVQTGAEPAVQPVNPPETEQPNAPSPAATSADEVAQETKDKDLAVGDIVVTARRRTERLQDVPISVSAVSGKSLDVYNIQSVETVASRVSNVRISPGPLSDLINIRGVGSSLNLGFEQSVGVFVDGVYRPRSRAIRAALFDVEQVEILKGPQTTFFGNNTIAGAINITTRKPSQSLETNATAFYAPNFGEYSVEAGISVPLTPRLAVRVAGRANGMDGYIKNEYLDDTSPRTREKIGRVALAWEPAESVSVDARVDVGRMRNDGVWSTQLVSCPPPPEFLPRAVVCQRYLAAAGGDADDELDGVSSTAGSFFNYDYLEAAQTTTIGIGQHSLTLTTGYFEHEYELLNDVLPFPPDQGGSVFNTTQSLPDLILEDFHLFSQELRFQSPTGGTLEYMAGLYYYNSSLDASTYQGEFFLPFGAFAPGFFTPADKIAFMIRNQEKNDTYSAFASATLRLLPHSRLNLGGRYSIVKKKASRETVLGTVADSLPNPDDFTPGPPGGQAILFPIVGVEPGQFDDTSRTDKKFMPAVSVEYDVRPNVMAYVSYAKGFKAGGFAGYAGKSIFDPETVDAFEAGVKSTILGGRGVVNVAAFYSDYNDLQETTTIFTELGTTRQIVGNVAKSTSKGVELTARFTIADGISLATDVAYLDARYKDYENAPCTALQSLFANPCTQDLSGKRRAFAPEWSGNVALSVDRPLNAALDFRFDTNVYFTSWYYQQPIADKNLSQPGYAKIDARFAIGPSNRRWELAVVGKNLTDKRTANWRQNIASPGSFQVLEDPGRSVGLQLSWRQ</sequence>
<evidence type="ECO:0000256" key="14">
    <source>
        <dbReference type="SAM" id="SignalP"/>
    </source>
</evidence>
<keyword evidence="6" id="KW-0408">Iron</keyword>
<dbReference type="SUPFAM" id="SSF56935">
    <property type="entry name" value="Porins"/>
    <property type="match status" value="1"/>
</dbReference>
<feature type="domain" description="TonB-dependent receptor-like beta-barrel" evidence="15">
    <location>
        <begin position="335"/>
        <end position="783"/>
    </location>
</feature>
<evidence type="ECO:0000256" key="13">
    <source>
        <dbReference type="SAM" id="MobiDB-lite"/>
    </source>
</evidence>
<dbReference type="GO" id="GO:0006826">
    <property type="term" value="P:iron ion transport"/>
    <property type="evidence" value="ECO:0007669"/>
    <property type="project" value="UniProtKB-KW"/>
</dbReference>
<keyword evidence="5 11" id="KW-0812">Transmembrane</keyword>
<dbReference type="InterPro" id="IPR039426">
    <property type="entry name" value="TonB-dep_rcpt-like"/>
</dbReference>
<reference evidence="17 18" key="1">
    <citation type="submission" date="2017-06" db="EMBL/GenBank/DDBJ databases">
        <authorList>
            <person name="Kim H.J."/>
            <person name="Triplett B.A."/>
        </authorList>
    </citation>
    <scope>NUCLEOTIDE SEQUENCE [LARGE SCALE GENOMIC DNA]</scope>
    <source>
        <strain evidence="17 18">DS15</strain>
    </source>
</reference>
<keyword evidence="7" id="KW-0406">Ion transport</keyword>
<keyword evidence="3 11" id="KW-1134">Transmembrane beta strand</keyword>
<feature type="region of interest" description="Disordered" evidence="13">
    <location>
        <begin position="36"/>
        <end position="65"/>
    </location>
</feature>
<evidence type="ECO:0000313" key="17">
    <source>
        <dbReference type="EMBL" id="SNS89412.1"/>
    </source>
</evidence>
<dbReference type="Pfam" id="PF00593">
    <property type="entry name" value="TonB_dep_Rec_b-barrel"/>
    <property type="match status" value="1"/>
</dbReference>
<proteinExistence type="inferred from homology"/>
<dbReference type="OrthoDB" id="7223550at2"/>
<dbReference type="PROSITE" id="PS52016">
    <property type="entry name" value="TONB_DEPENDENT_REC_3"/>
    <property type="match status" value="1"/>
</dbReference>
<keyword evidence="10 11" id="KW-0998">Cell outer membrane</keyword>
<dbReference type="PANTHER" id="PTHR32552:SF81">
    <property type="entry name" value="TONB-DEPENDENT OUTER MEMBRANE RECEPTOR"/>
    <property type="match status" value="1"/>
</dbReference>
<evidence type="ECO:0000256" key="7">
    <source>
        <dbReference type="ARBA" id="ARBA00023065"/>
    </source>
</evidence>
<feature type="domain" description="TonB-dependent receptor plug" evidence="16">
    <location>
        <begin position="87"/>
        <end position="192"/>
    </location>
</feature>
<organism evidence="17 18">
    <name type="scientific">Sphingopyxis indica</name>
    <dbReference type="NCBI Taxonomy" id="436663"/>
    <lineage>
        <taxon>Bacteria</taxon>
        <taxon>Pseudomonadati</taxon>
        <taxon>Pseudomonadota</taxon>
        <taxon>Alphaproteobacteria</taxon>
        <taxon>Sphingomonadales</taxon>
        <taxon>Sphingomonadaceae</taxon>
        <taxon>Sphingopyxis</taxon>
    </lineage>
</organism>
<comment type="similarity">
    <text evidence="11 12">Belongs to the TonB-dependent receptor family.</text>
</comment>
<evidence type="ECO:0000313" key="18">
    <source>
        <dbReference type="Proteomes" id="UP000198339"/>
    </source>
</evidence>
<dbReference type="InterPro" id="IPR036942">
    <property type="entry name" value="Beta-barrel_TonB_sf"/>
</dbReference>
<dbReference type="GO" id="GO:0009279">
    <property type="term" value="C:cell outer membrane"/>
    <property type="evidence" value="ECO:0007669"/>
    <property type="project" value="UniProtKB-SubCell"/>
</dbReference>
<feature type="chain" id="PRO_5012172959" evidence="14">
    <location>
        <begin position="26"/>
        <end position="819"/>
    </location>
</feature>